<dbReference type="EMBL" id="UZAI01018731">
    <property type="protein sequence ID" value="VDP39785.1"/>
    <property type="molecule type" value="Genomic_DNA"/>
</dbReference>
<gene>
    <name evidence="1" type="ORF">SMRZ_LOCUS21508</name>
</gene>
<dbReference type="AlphaFoldDB" id="A0A183MZN4"/>
<accession>A0A183MZN4</accession>
<evidence type="ECO:0000313" key="1">
    <source>
        <dbReference type="EMBL" id="VDP39785.1"/>
    </source>
</evidence>
<reference evidence="1 2" key="1">
    <citation type="submission" date="2018-11" db="EMBL/GenBank/DDBJ databases">
        <authorList>
            <consortium name="Pathogen Informatics"/>
        </authorList>
    </citation>
    <scope>NUCLEOTIDE SEQUENCE [LARGE SCALE GENOMIC DNA]</scope>
    <source>
        <strain evidence="1 2">Zambia</strain>
    </source>
</reference>
<protein>
    <submittedName>
        <fullName evidence="1">Uncharacterized protein</fullName>
    </submittedName>
</protein>
<proteinExistence type="predicted"/>
<organism evidence="1 2">
    <name type="scientific">Schistosoma margrebowiei</name>
    <dbReference type="NCBI Taxonomy" id="48269"/>
    <lineage>
        <taxon>Eukaryota</taxon>
        <taxon>Metazoa</taxon>
        <taxon>Spiralia</taxon>
        <taxon>Lophotrochozoa</taxon>
        <taxon>Platyhelminthes</taxon>
        <taxon>Trematoda</taxon>
        <taxon>Digenea</taxon>
        <taxon>Strigeidida</taxon>
        <taxon>Schistosomatoidea</taxon>
        <taxon>Schistosomatidae</taxon>
        <taxon>Schistosoma</taxon>
    </lineage>
</organism>
<evidence type="ECO:0000313" key="2">
    <source>
        <dbReference type="Proteomes" id="UP000277204"/>
    </source>
</evidence>
<keyword evidence="2" id="KW-1185">Reference proteome</keyword>
<dbReference type="Proteomes" id="UP000277204">
    <property type="component" value="Unassembled WGS sequence"/>
</dbReference>
<name>A0A183MZN4_9TREM</name>
<sequence>MPLSTFRRPLTQVRGIFIRCRRPEQENSFIEHLKWGEGSIHFNVSRGSWQQQALIKEWITVATLGRIQESRNKKAAINISRTRAKKFKAKLEYTEPNKQVKRSLRVYKRNYVKDLSMTAEKASRE</sequence>